<dbReference type="PANTHER" id="PTHR43272:SF32">
    <property type="entry name" value="AMP-DEPENDENT SYNTHETASE_LIGASE DOMAIN-CONTAINING PROTEIN"/>
    <property type="match status" value="1"/>
</dbReference>
<dbReference type="STRING" id="37360.A0A0G4IZB6"/>
<sequence>MLAVGTLLGVAAGAAAYRGRPAPIEVDPAYVETDPDTLSEYPDASDKGMSIGSDRCDIEFPVFLAKKGTASDAPVTVSQWMQQAARQFPNAPALKVEEKNATGDLEWTATSWSEYNAQVRTAAKAFIHLGVMQFDSVCIIGFNRPEWLIADLGAIWCGAKAAGIYTTNEPASAAYIVSHCKAKVVVAEDWKQVKKFIQVIDQIPECRAFVVYRDISDSELKEARLHRPTYKWSEFMALSDDSDKLETTLNERLAAQRPGHVCTLIYTSGTTGPPKAVMVTHDAVTFMCKQVAFALPDAGTVQESSISYLPLSHIAAQVLDIYVPIWASALGTQPATLWFARPDALKGSLPGTLAAARPTFFFGVPRVYEKIAERMQAVEATSTGLKAAIANWAKSVGRASYRNRQINGSHYTPWMEFIADAFVFKQVQKKLGFDRCRVKFTGAAPISLETLEYLASVGLTVLELYGMSECTGACHFNTVKAQMAGSVGRSLEGIEVRLEHVAGRDKPGEGEILIRGRNNMAGYYLDAEKTSQTIDANGFIHSGDIGRKDEYGFYYISGRIKELIITAGGENVAPIPIEHSIKSECPALSNVIMIGDRMKYNVALITLKTKISPDGTPLPDLDGPALDVNPNVKTVSQAQKDPTWRAYIQKGIDATNSATTSNASKVQKFEILPLDLSVGGGELTPSLKACRPAIVQKYKDLIDSMYK</sequence>
<keyword evidence="7" id="KW-0496">Mitochondrion</keyword>
<evidence type="ECO:0000256" key="1">
    <source>
        <dbReference type="ARBA" id="ARBA00022598"/>
    </source>
</evidence>
<keyword evidence="2" id="KW-0276">Fatty acid metabolism</keyword>
<organism evidence="6 8">
    <name type="scientific">Plasmodiophora brassicae</name>
    <name type="common">Clubroot disease agent</name>
    <dbReference type="NCBI Taxonomy" id="37360"/>
    <lineage>
        <taxon>Eukaryota</taxon>
        <taxon>Sar</taxon>
        <taxon>Rhizaria</taxon>
        <taxon>Endomyxa</taxon>
        <taxon>Phytomyxea</taxon>
        <taxon>Plasmodiophorida</taxon>
        <taxon>Plasmodiophoridae</taxon>
        <taxon>Plasmodiophora</taxon>
    </lineage>
</organism>
<dbReference type="GO" id="GO:0016020">
    <property type="term" value="C:membrane"/>
    <property type="evidence" value="ECO:0007669"/>
    <property type="project" value="TreeGrafter"/>
</dbReference>
<dbReference type="GO" id="GO:0005783">
    <property type="term" value="C:endoplasmic reticulum"/>
    <property type="evidence" value="ECO:0007669"/>
    <property type="project" value="TreeGrafter"/>
</dbReference>
<dbReference type="Pfam" id="PF00501">
    <property type="entry name" value="AMP-binding"/>
    <property type="match status" value="1"/>
</dbReference>
<dbReference type="SUPFAM" id="SSF56801">
    <property type="entry name" value="Acetyl-CoA synthetase-like"/>
    <property type="match status" value="1"/>
</dbReference>
<geneLocation type="mitochondrion" evidence="7"/>
<dbReference type="GO" id="GO:0004467">
    <property type="term" value="F:long-chain fatty acid-CoA ligase activity"/>
    <property type="evidence" value="ECO:0007669"/>
    <property type="project" value="TreeGrafter"/>
</dbReference>
<keyword evidence="4" id="KW-0732">Signal</keyword>
<keyword evidence="1" id="KW-0436">Ligase</keyword>
<dbReference type="OrthoDB" id="3633556at2759"/>
<gene>
    <name evidence="6" type="ORF">PBRA_001465</name>
    <name evidence="7" type="ORF">PLBR_LOCUS1298</name>
</gene>
<dbReference type="AlphaFoldDB" id="A0A0G4IZB6"/>
<keyword evidence="3" id="KW-0443">Lipid metabolism</keyword>
<evidence type="ECO:0000256" key="3">
    <source>
        <dbReference type="ARBA" id="ARBA00023098"/>
    </source>
</evidence>
<evidence type="ECO:0000313" key="6">
    <source>
        <dbReference type="EMBL" id="CEP00411.1"/>
    </source>
</evidence>
<keyword evidence="8" id="KW-1185">Reference proteome</keyword>
<dbReference type="Proteomes" id="UP000290189">
    <property type="component" value="Unassembled WGS sequence"/>
</dbReference>
<protein>
    <recommendedName>
        <fullName evidence="5">AMP-dependent synthetase/ligase domain-containing protein</fullName>
    </recommendedName>
</protein>
<dbReference type="EMBL" id="OVEO01000002">
    <property type="protein sequence ID" value="SPQ94083.1"/>
    <property type="molecule type" value="Genomic_DNA"/>
</dbReference>
<evidence type="ECO:0000313" key="9">
    <source>
        <dbReference type="Proteomes" id="UP000290189"/>
    </source>
</evidence>
<feature type="signal peptide" evidence="4">
    <location>
        <begin position="1"/>
        <end position="16"/>
    </location>
</feature>
<dbReference type="InterPro" id="IPR020845">
    <property type="entry name" value="AMP-binding_CS"/>
</dbReference>
<proteinExistence type="predicted"/>
<reference evidence="6 8" key="1">
    <citation type="submission" date="2015-02" db="EMBL/GenBank/DDBJ databases">
        <authorList>
            <person name="Chooi Y.-H."/>
        </authorList>
    </citation>
    <scope>NUCLEOTIDE SEQUENCE [LARGE SCALE GENOMIC DNA]</scope>
    <source>
        <strain evidence="6">E3</strain>
    </source>
</reference>
<evidence type="ECO:0000313" key="7">
    <source>
        <dbReference type="EMBL" id="SPQ94083.1"/>
    </source>
</evidence>
<feature type="domain" description="AMP-dependent synthetase/ligase" evidence="5">
    <location>
        <begin position="82"/>
        <end position="524"/>
    </location>
</feature>
<evidence type="ECO:0000256" key="4">
    <source>
        <dbReference type="SAM" id="SignalP"/>
    </source>
</evidence>
<dbReference type="OMA" id="IGDHRKY"/>
<dbReference type="InterPro" id="IPR000873">
    <property type="entry name" value="AMP-dep_synth/lig_dom"/>
</dbReference>
<evidence type="ECO:0000313" key="8">
    <source>
        <dbReference type="Proteomes" id="UP000039324"/>
    </source>
</evidence>
<feature type="chain" id="PRO_5033224513" description="AMP-dependent synthetase/ligase domain-containing protein" evidence="4">
    <location>
        <begin position="17"/>
        <end position="707"/>
    </location>
</feature>
<evidence type="ECO:0000259" key="5">
    <source>
        <dbReference type="Pfam" id="PF00501"/>
    </source>
</evidence>
<evidence type="ECO:0000256" key="2">
    <source>
        <dbReference type="ARBA" id="ARBA00022832"/>
    </source>
</evidence>
<name>A0A0G4IZB6_PLABS</name>
<dbReference type="Proteomes" id="UP000039324">
    <property type="component" value="Unassembled WGS sequence"/>
</dbReference>
<dbReference type="PANTHER" id="PTHR43272">
    <property type="entry name" value="LONG-CHAIN-FATTY-ACID--COA LIGASE"/>
    <property type="match status" value="1"/>
</dbReference>
<accession>A0A0G4IZB6</accession>
<dbReference type="Gene3D" id="3.40.50.12780">
    <property type="entry name" value="N-terminal domain of ligase-like"/>
    <property type="match status" value="1"/>
</dbReference>
<dbReference type="PROSITE" id="PS00455">
    <property type="entry name" value="AMP_BINDING"/>
    <property type="match status" value="1"/>
</dbReference>
<dbReference type="InterPro" id="IPR042099">
    <property type="entry name" value="ANL_N_sf"/>
</dbReference>
<reference evidence="7 9" key="2">
    <citation type="submission" date="2018-03" db="EMBL/GenBank/DDBJ databases">
        <authorList>
            <person name="Fogelqvist J."/>
        </authorList>
    </citation>
    <scope>NUCLEOTIDE SEQUENCE [LARGE SCALE GENOMIC DNA]</scope>
</reference>
<dbReference type="Pfam" id="PF23562">
    <property type="entry name" value="AMP-binding_C_3"/>
    <property type="match status" value="1"/>
</dbReference>
<dbReference type="EMBL" id="CDSF01000101">
    <property type="protein sequence ID" value="CEP00411.1"/>
    <property type="molecule type" value="Genomic_DNA"/>
</dbReference>